<keyword evidence="15" id="KW-1185">Reference proteome</keyword>
<evidence type="ECO:0000256" key="5">
    <source>
        <dbReference type="ARBA" id="ARBA00022617"/>
    </source>
</evidence>
<dbReference type="InterPro" id="IPR002401">
    <property type="entry name" value="Cyt_P450_E_grp-I"/>
</dbReference>
<dbReference type="AlphaFoldDB" id="A0A9P5XCY6"/>
<keyword evidence="8" id="KW-1133">Transmembrane helix</keyword>
<evidence type="ECO:0000256" key="3">
    <source>
        <dbReference type="ARBA" id="ARBA00004721"/>
    </source>
</evidence>
<sequence length="553" mass="62730">MLAATFFKTVCAYLVSLAIWRILRRFIVKSPLDNLPGPPSHSWLFGNIPQLFNPNGWDFHHSILKRYGKAMKFRGALGERLLVTFDPKALHYILVKDQHAYEGSSIFIERNLQFFGEGLLSTRGEQHRKQRKMLNPVFSINHMREMIPLFYEVTERLRAALQTKLVNGPQEVDILHWITRTALELIGQSGMGYSFDTLSDDRDTHPYSVSVKKFVPLSGGPMGFFANQFVFPFAAKFNLPRLKRFLVECLPFQRIRELTKVIDIMHHTSRDIISAKKKALASSDPEVVAEMTSKKDIISILMRANAAASEEDRLTDEEVLGQITKRHLRTFVFAGMDTTSSALSRTLWLLATHQDVQRKLREEIREAQEDGQLSYDQLVFLPYLDAVCRETLRVYPPVNLAPVRTARQDMMLPLSKPILDSTGKEVSEIFIPNGTNIVISLLGANCSPDLWGPDSYEWKPERWLSPLPKAVEEAHMPGIYSHLMTFLGGGRACIGFKFSQLEMKVVLSVLLSSFNFTMAGKEISWKMNGIAGPAVAGEDERQQQLPLLMSLVE</sequence>
<comment type="caution">
    <text evidence="14">The sequence shown here is derived from an EMBL/GenBank/DDBJ whole genome shotgun (WGS) entry which is preliminary data.</text>
</comment>
<evidence type="ECO:0000256" key="11">
    <source>
        <dbReference type="ARBA" id="ARBA00023033"/>
    </source>
</evidence>
<comment type="similarity">
    <text evidence="4">Belongs to the cytochrome P450 family.</text>
</comment>
<evidence type="ECO:0000256" key="6">
    <source>
        <dbReference type="ARBA" id="ARBA00022692"/>
    </source>
</evidence>
<feature type="non-terminal residue" evidence="14">
    <location>
        <position position="553"/>
    </location>
</feature>
<dbReference type="GO" id="GO:0020037">
    <property type="term" value="F:heme binding"/>
    <property type="evidence" value="ECO:0007669"/>
    <property type="project" value="InterPro"/>
</dbReference>
<dbReference type="Gene3D" id="1.10.630.10">
    <property type="entry name" value="Cytochrome P450"/>
    <property type="match status" value="1"/>
</dbReference>
<evidence type="ECO:0000256" key="2">
    <source>
        <dbReference type="ARBA" id="ARBA00004370"/>
    </source>
</evidence>
<name>A0A9P5XCY6_9AGAR</name>
<evidence type="ECO:0000256" key="7">
    <source>
        <dbReference type="ARBA" id="ARBA00022723"/>
    </source>
</evidence>
<keyword evidence="5 13" id="KW-0349">Heme</keyword>
<protein>
    <submittedName>
        <fullName evidence="14">Cytochrome P450</fullName>
    </submittedName>
</protein>
<dbReference type="PANTHER" id="PTHR24305:SF166">
    <property type="entry name" value="CYTOCHROME P450 12A4, MITOCHONDRIAL-RELATED"/>
    <property type="match status" value="1"/>
</dbReference>
<keyword evidence="11" id="KW-0503">Monooxygenase</keyword>
<comment type="cofactor">
    <cofactor evidence="1 13">
        <name>heme</name>
        <dbReference type="ChEBI" id="CHEBI:30413"/>
    </cofactor>
</comment>
<proteinExistence type="inferred from homology"/>
<keyword evidence="9" id="KW-0560">Oxidoreductase</keyword>
<dbReference type="Proteomes" id="UP000807342">
    <property type="component" value="Unassembled WGS sequence"/>
</dbReference>
<evidence type="ECO:0000256" key="1">
    <source>
        <dbReference type="ARBA" id="ARBA00001971"/>
    </source>
</evidence>
<reference evidence="14" key="1">
    <citation type="submission" date="2020-11" db="EMBL/GenBank/DDBJ databases">
        <authorList>
            <consortium name="DOE Joint Genome Institute"/>
            <person name="Ahrendt S."/>
            <person name="Riley R."/>
            <person name="Andreopoulos W."/>
            <person name="Labutti K."/>
            <person name="Pangilinan J."/>
            <person name="Ruiz-Duenas F.J."/>
            <person name="Barrasa J.M."/>
            <person name="Sanchez-Garcia M."/>
            <person name="Camarero S."/>
            <person name="Miyauchi S."/>
            <person name="Serrano A."/>
            <person name="Linde D."/>
            <person name="Babiker R."/>
            <person name="Drula E."/>
            <person name="Ayuso-Fernandez I."/>
            <person name="Pacheco R."/>
            <person name="Padilla G."/>
            <person name="Ferreira P."/>
            <person name="Barriuso J."/>
            <person name="Kellner H."/>
            <person name="Castanera R."/>
            <person name="Alfaro M."/>
            <person name="Ramirez L."/>
            <person name="Pisabarro A.G."/>
            <person name="Kuo A."/>
            <person name="Tritt A."/>
            <person name="Lipzen A."/>
            <person name="He G."/>
            <person name="Yan M."/>
            <person name="Ng V."/>
            <person name="Cullen D."/>
            <person name="Martin F."/>
            <person name="Rosso M.-N."/>
            <person name="Henrissat B."/>
            <person name="Hibbett D."/>
            <person name="Martinez A.T."/>
            <person name="Grigoriev I.V."/>
        </authorList>
    </citation>
    <scope>NUCLEOTIDE SEQUENCE</scope>
    <source>
        <strain evidence="14">MF-IS2</strain>
    </source>
</reference>
<dbReference type="CDD" id="cd11069">
    <property type="entry name" value="CYP_FUM15-like"/>
    <property type="match status" value="1"/>
</dbReference>
<dbReference type="PRINTS" id="PR00385">
    <property type="entry name" value="P450"/>
</dbReference>
<dbReference type="PANTHER" id="PTHR24305">
    <property type="entry name" value="CYTOCHROME P450"/>
    <property type="match status" value="1"/>
</dbReference>
<dbReference type="EMBL" id="MU151152">
    <property type="protein sequence ID" value="KAF9448714.1"/>
    <property type="molecule type" value="Genomic_DNA"/>
</dbReference>
<comment type="subcellular location">
    <subcellularLocation>
        <location evidence="2">Membrane</location>
    </subcellularLocation>
</comment>
<dbReference type="GO" id="GO:0016705">
    <property type="term" value="F:oxidoreductase activity, acting on paired donors, with incorporation or reduction of molecular oxygen"/>
    <property type="evidence" value="ECO:0007669"/>
    <property type="project" value="InterPro"/>
</dbReference>
<keyword evidence="6" id="KW-0812">Transmembrane</keyword>
<dbReference type="GO" id="GO:0004497">
    <property type="term" value="F:monooxygenase activity"/>
    <property type="evidence" value="ECO:0007669"/>
    <property type="project" value="UniProtKB-KW"/>
</dbReference>
<dbReference type="OrthoDB" id="1470350at2759"/>
<organism evidence="14 15">
    <name type="scientific">Macrolepiota fuliginosa MF-IS2</name>
    <dbReference type="NCBI Taxonomy" id="1400762"/>
    <lineage>
        <taxon>Eukaryota</taxon>
        <taxon>Fungi</taxon>
        <taxon>Dikarya</taxon>
        <taxon>Basidiomycota</taxon>
        <taxon>Agaricomycotina</taxon>
        <taxon>Agaricomycetes</taxon>
        <taxon>Agaricomycetidae</taxon>
        <taxon>Agaricales</taxon>
        <taxon>Agaricineae</taxon>
        <taxon>Agaricaceae</taxon>
        <taxon>Macrolepiota</taxon>
    </lineage>
</organism>
<dbReference type="GO" id="GO:0016020">
    <property type="term" value="C:membrane"/>
    <property type="evidence" value="ECO:0007669"/>
    <property type="project" value="UniProtKB-SubCell"/>
</dbReference>
<evidence type="ECO:0000313" key="14">
    <source>
        <dbReference type="EMBL" id="KAF9448714.1"/>
    </source>
</evidence>
<dbReference type="Pfam" id="PF00067">
    <property type="entry name" value="p450"/>
    <property type="match status" value="1"/>
</dbReference>
<evidence type="ECO:0000256" key="8">
    <source>
        <dbReference type="ARBA" id="ARBA00022989"/>
    </source>
</evidence>
<dbReference type="InterPro" id="IPR036396">
    <property type="entry name" value="Cyt_P450_sf"/>
</dbReference>
<accession>A0A9P5XCY6</accession>
<comment type="pathway">
    <text evidence="3">Secondary metabolite biosynthesis; terpenoid biosynthesis.</text>
</comment>
<dbReference type="SUPFAM" id="SSF48264">
    <property type="entry name" value="Cytochrome P450"/>
    <property type="match status" value="1"/>
</dbReference>
<dbReference type="InterPro" id="IPR050121">
    <property type="entry name" value="Cytochrome_P450_monoxygenase"/>
</dbReference>
<keyword evidence="12" id="KW-0472">Membrane</keyword>
<feature type="binding site" description="axial binding residue" evidence="13">
    <location>
        <position position="493"/>
    </location>
    <ligand>
        <name>heme</name>
        <dbReference type="ChEBI" id="CHEBI:30413"/>
    </ligand>
    <ligandPart>
        <name>Fe</name>
        <dbReference type="ChEBI" id="CHEBI:18248"/>
    </ligandPart>
</feature>
<evidence type="ECO:0000256" key="9">
    <source>
        <dbReference type="ARBA" id="ARBA00023002"/>
    </source>
</evidence>
<keyword evidence="10 13" id="KW-0408">Iron</keyword>
<dbReference type="GO" id="GO:0005506">
    <property type="term" value="F:iron ion binding"/>
    <property type="evidence" value="ECO:0007669"/>
    <property type="project" value="InterPro"/>
</dbReference>
<dbReference type="InterPro" id="IPR001128">
    <property type="entry name" value="Cyt_P450"/>
</dbReference>
<evidence type="ECO:0000256" key="4">
    <source>
        <dbReference type="ARBA" id="ARBA00010617"/>
    </source>
</evidence>
<evidence type="ECO:0000313" key="15">
    <source>
        <dbReference type="Proteomes" id="UP000807342"/>
    </source>
</evidence>
<evidence type="ECO:0000256" key="12">
    <source>
        <dbReference type="ARBA" id="ARBA00023136"/>
    </source>
</evidence>
<evidence type="ECO:0000256" key="10">
    <source>
        <dbReference type="ARBA" id="ARBA00023004"/>
    </source>
</evidence>
<evidence type="ECO:0000256" key="13">
    <source>
        <dbReference type="PIRSR" id="PIRSR602401-1"/>
    </source>
</evidence>
<gene>
    <name evidence="14" type="ORF">P691DRAFT_704455</name>
</gene>
<dbReference type="PRINTS" id="PR00463">
    <property type="entry name" value="EP450I"/>
</dbReference>
<keyword evidence="7 13" id="KW-0479">Metal-binding</keyword>